<sequence length="75" mass="9126">MKLIKVLKLKDKYEIKALVSYKFLNIHFLSIEKSFTKKEGYDCWYSTKNNKKVSEARKLKLDKWLKTHQKFIEKI</sequence>
<accession>A0ABQ1WTM4</accession>
<dbReference type="EMBL" id="BMIX01000010">
    <property type="protein sequence ID" value="GGG44794.1"/>
    <property type="molecule type" value="Genomic_DNA"/>
</dbReference>
<proteinExistence type="predicted"/>
<evidence type="ECO:0000313" key="2">
    <source>
        <dbReference type="Proteomes" id="UP000605733"/>
    </source>
</evidence>
<organism evidence="1 2">
    <name type="scientific">Christiangramia forsetii</name>
    <dbReference type="NCBI Taxonomy" id="411153"/>
    <lineage>
        <taxon>Bacteria</taxon>
        <taxon>Pseudomonadati</taxon>
        <taxon>Bacteroidota</taxon>
        <taxon>Flavobacteriia</taxon>
        <taxon>Flavobacteriales</taxon>
        <taxon>Flavobacteriaceae</taxon>
        <taxon>Christiangramia</taxon>
    </lineage>
</organism>
<dbReference type="RefSeq" id="WP_011709568.1">
    <property type="nucleotide sequence ID" value="NZ_BMIX01000010.1"/>
</dbReference>
<keyword evidence="2" id="KW-1185">Reference proteome</keyword>
<reference evidence="2" key="1">
    <citation type="journal article" date="2019" name="Int. J. Syst. Evol. Microbiol.">
        <title>The Global Catalogue of Microorganisms (GCM) 10K type strain sequencing project: providing services to taxonomists for standard genome sequencing and annotation.</title>
        <authorList>
            <consortium name="The Broad Institute Genomics Platform"/>
            <consortium name="The Broad Institute Genome Sequencing Center for Infectious Disease"/>
            <person name="Wu L."/>
            <person name="Ma J."/>
        </authorList>
    </citation>
    <scope>NUCLEOTIDE SEQUENCE [LARGE SCALE GENOMIC DNA]</scope>
    <source>
        <strain evidence="2">CGMCC 1.15422</strain>
    </source>
</reference>
<comment type="caution">
    <text evidence="1">The sequence shown here is derived from an EMBL/GenBank/DDBJ whole genome shotgun (WGS) entry which is preliminary data.</text>
</comment>
<evidence type="ECO:0000313" key="1">
    <source>
        <dbReference type="EMBL" id="GGG44794.1"/>
    </source>
</evidence>
<gene>
    <name evidence="1" type="ORF">GCM10011532_30990</name>
</gene>
<protein>
    <submittedName>
        <fullName evidence="1">Uncharacterized protein</fullName>
    </submittedName>
</protein>
<dbReference type="Proteomes" id="UP000605733">
    <property type="component" value="Unassembled WGS sequence"/>
</dbReference>
<name>A0ABQ1WTM4_9FLAO</name>